<gene>
    <name evidence="4" type="ORF">Theth_1923</name>
</gene>
<feature type="domain" description="Peptidase M16 C-terminal" evidence="3">
    <location>
        <begin position="164"/>
        <end position="316"/>
    </location>
</feature>
<evidence type="ECO:0000256" key="1">
    <source>
        <dbReference type="ARBA" id="ARBA00007261"/>
    </source>
</evidence>
<organism evidence="4 5">
    <name type="scientific">Pseudothermotoga thermarum DSM 5069</name>
    <dbReference type="NCBI Taxonomy" id="688269"/>
    <lineage>
        <taxon>Bacteria</taxon>
        <taxon>Thermotogati</taxon>
        <taxon>Thermotogota</taxon>
        <taxon>Thermotogae</taxon>
        <taxon>Thermotogales</taxon>
        <taxon>Thermotogaceae</taxon>
        <taxon>Pseudothermotoga</taxon>
    </lineage>
</organism>
<reference evidence="4 5" key="1">
    <citation type="submission" date="2010-11" db="EMBL/GenBank/DDBJ databases">
        <title>The complete genome of Thermotoga thermarum DSM 5069.</title>
        <authorList>
            <consortium name="US DOE Joint Genome Institute (JGI-PGF)"/>
            <person name="Lucas S."/>
            <person name="Copeland A."/>
            <person name="Lapidus A."/>
            <person name="Bruce D."/>
            <person name="Goodwin L."/>
            <person name="Pitluck S."/>
            <person name="Kyrpides N."/>
            <person name="Mavromatis K."/>
            <person name="Ivanova N."/>
            <person name="Zeytun A."/>
            <person name="Brettin T."/>
            <person name="Detter J.C."/>
            <person name="Tapia R."/>
            <person name="Han C."/>
            <person name="Land M."/>
            <person name="Hauser L."/>
            <person name="Markowitz V."/>
            <person name="Cheng J.-F."/>
            <person name="Hugenholtz P."/>
            <person name="Woyke T."/>
            <person name="Wu D."/>
            <person name="Spring S."/>
            <person name="Schroeder M."/>
            <person name="Brambilla E."/>
            <person name="Klenk H.-P."/>
            <person name="Eisen J.A."/>
        </authorList>
    </citation>
    <scope>NUCLEOTIDE SEQUENCE [LARGE SCALE GENOMIC DNA]</scope>
    <source>
        <strain evidence="4 5">DSM 5069</strain>
    </source>
</reference>
<proteinExistence type="inferred from homology"/>
<comment type="similarity">
    <text evidence="1">Belongs to the peptidase M16 family.</text>
</comment>
<dbReference type="Gene3D" id="3.30.830.10">
    <property type="entry name" value="Metalloenzyme, LuxS/M16 peptidase-like"/>
    <property type="match status" value="2"/>
</dbReference>
<dbReference type="AlphaFoldDB" id="F7YWI3"/>
<dbReference type="SUPFAM" id="SSF63411">
    <property type="entry name" value="LuxS/MPP-like metallohydrolase"/>
    <property type="match status" value="2"/>
</dbReference>
<dbReference type="eggNOG" id="COG0612">
    <property type="taxonomic scope" value="Bacteria"/>
</dbReference>
<protein>
    <submittedName>
        <fullName evidence="4">Peptidase M16 domain protein</fullName>
    </submittedName>
</protein>
<dbReference type="Proteomes" id="UP000006804">
    <property type="component" value="Chromosome"/>
</dbReference>
<dbReference type="EMBL" id="CP002351">
    <property type="protein sequence ID" value="AEH51964.1"/>
    <property type="molecule type" value="Genomic_DNA"/>
</dbReference>
<dbReference type="GO" id="GO:0046872">
    <property type="term" value="F:metal ion binding"/>
    <property type="evidence" value="ECO:0007669"/>
    <property type="project" value="InterPro"/>
</dbReference>
<keyword evidence="5" id="KW-1185">Reference proteome</keyword>
<evidence type="ECO:0000313" key="5">
    <source>
        <dbReference type="Proteomes" id="UP000006804"/>
    </source>
</evidence>
<dbReference type="HOGENOM" id="CLU_009902_3_2_0"/>
<dbReference type="InterPro" id="IPR050361">
    <property type="entry name" value="MPP/UQCRC_Complex"/>
</dbReference>
<dbReference type="PANTHER" id="PTHR11851">
    <property type="entry name" value="METALLOPROTEASE"/>
    <property type="match status" value="1"/>
</dbReference>
<feature type="domain" description="Peptidase M16 N-terminal" evidence="2">
    <location>
        <begin position="22"/>
        <end position="156"/>
    </location>
</feature>
<evidence type="ECO:0000259" key="3">
    <source>
        <dbReference type="Pfam" id="PF05193"/>
    </source>
</evidence>
<sequence precursor="true">MNCEIVQVGPHIVYLIPFNSVETISVAFAVPVGSAHESDEEAGISHFIEHVAFKGTKNFSEFDLKYSVEVVGGTLNAFTTRDFTVYYAKVPYTSYQITIDVLTDLVFNPIFDEKAVELEKSVIIEEIKSYNEDHVSRVEDLFIEAVLQKPYSKPISGYEKTVSSFSSQDLKNFHERNYGNLRVLVVGKITKDLKKYLLNKLQCYDKIVKEEKPPLRFKKPKKVFEEKNDLTQLHFVHGTVLDFGVEDEKFRVFRVLETTLGSGMSCLLFKRIREDLGLVYSIELLSSAWPNKTLFSIYASTSKEKFQKYVEEMNKLTREDIGKDFFEYGKRRLLGKLQMLTESVSSLFSYALGYIMVGLKPKPIEDVIKETSRVTYKQVLELWKEICSKDWYWAFVVPKGYKPF</sequence>
<evidence type="ECO:0000313" key="4">
    <source>
        <dbReference type="EMBL" id="AEH51964.1"/>
    </source>
</evidence>
<accession>F7YWI3</accession>
<dbReference type="RefSeq" id="WP_013933171.1">
    <property type="nucleotide sequence ID" value="NC_015707.1"/>
</dbReference>
<dbReference type="Pfam" id="PF05193">
    <property type="entry name" value="Peptidase_M16_C"/>
    <property type="match status" value="1"/>
</dbReference>
<dbReference type="InterPro" id="IPR011765">
    <property type="entry name" value="Pept_M16_N"/>
</dbReference>
<dbReference type="KEGG" id="tta:Theth_1923"/>
<dbReference type="Pfam" id="PF00675">
    <property type="entry name" value="Peptidase_M16"/>
    <property type="match status" value="1"/>
</dbReference>
<dbReference type="InterPro" id="IPR011249">
    <property type="entry name" value="Metalloenz_LuxS/M16"/>
</dbReference>
<dbReference type="STRING" id="688269.Theth_1923"/>
<dbReference type="PATRIC" id="fig|688269.3.peg.1983"/>
<evidence type="ECO:0000259" key="2">
    <source>
        <dbReference type="Pfam" id="PF00675"/>
    </source>
</evidence>
<dbReference type="PANTHER" id="PTHR11851:SF49">
    <property type="entry name" value="MITOCHONDRIAL-PROCESSING PEPTIDASE SUBUNIT ALPHA"/>
    <property type="match status" value="1"/>
</dbReference>
<dbReference type="InterPro" id="IPR007863">
    <property type="entry name" value="Peptidase_M16_C"/>
</dbReference>
<name>F7YWI3_9THEM</name>
<dbReference type="OrthoDB" id="9811314at2"/>